<accession>A0A0G0NGX8</accession>
<feature type="active site" description="Proton acceptor" evidence="3">
    <location>
        <position position="147"/>
    </location>
</feature>
<comment type="caution">
    <text evidence="6">The sequence shown here is derived from an EMBL/GenBank/DDBJ whole genome shotgun (WGS) entry which is preliminary data.</text>
</comment>
<organism evidence="6 7">
    <name type="scientific">Candidatus Daviesbacteria bacterium GW2011_GWF2_38_6</name>
    <dbReference type="NCBI Taxonomy" id="1618432"/>
    <lineage>
        <taxon>Bacteria</taxon>
        <taxon>Candidatus Daviesiibacteriota</taxon>
    </lineage>
</organism>
<name>A0A0G0NGX8_9BACT</name>
<dbReference type="Proteomes" id="UP000034324">
    <property type="component" value="Unassembled WGS sequence"/>
</dbReference>
<dbReference type="Gene3D" id="2.160.10.10">
    <property type="entry name" value="Hexapeptide repeat proteins"/>
    <property type="match status" value="2"/>
</dbReference>
<feature type="domain" description="PglD N-terminal" evidence="5">
    <location>
        <begin position="6"/>
        <end position="80"/>
    </location>
</feature>
<reference evidence="6 7" key="1">
    <citation type="journal article" date="2015" name="Nature">
        <title>rRNA introns, odd ribosomes, and small enigmatic genomes across a large radiation of phyla.</title>
        <authorList>
            <person name="Brown C.T."/>
            <person name="Hug L.A."/>
            <person name="Thomas B.C."/>
            <person name="Sharon I."/>
            <person name="Castelle C.J."/>
            <person name="Singh A."/>
            <person name="Wilkins M.J."/>
            <person name="Williams K.H."/>
            <person name="Banfield J.F."/>
        </authorList>
    </citation>
    <scope>NUCLEOTIDE SEQUENCE [LARGE SCALE GENOMIC DNA]</scope>
</reference>
<proteinExistence type="predicted"/>
<sequence>MNQTKKIIILGTGGTAIDILDIISDIGNNNKGGKLECIGFLDDEESKIGKTINNVRVLGQLNMAKDYKDVYFINGIGSPTTFLNKEKIISKINVSLDRFITLIHPSSSISKSAEIGLGSVIFQNVVVGSNAKVGKHVVILPNTVISHDDLVGDYTCIAGSVYISGAVSIGGTCYIGANTSIKESLSIGKGALVGMGSVVIDNVLSRSVYAGNPAKFIRGF</sequence>
<dbReference type="EMBL" id="LBVC01000075">
    <property type="protein sequence ID" value="KKQ76361.1"/>
    <property type="molecule type" value="Genomic_DNA"/>
</dbReference>
<dbReference type="SUPFAM" id="SSF51161">
    <property type="entry name" value="Trimeric LpxA-like enzymes"/>
    <property type="match status" value="1"/>
</dbReference>
<dbReference type="InterPro" id="IPR011004">
    <property type="entry name" value="Trimer_LpxA-like_sf"/>
</dbReference>
<evidence type="ECO:0000256" key="4">
    <source>
        <dbReference type="PIRSR" id="PIRSR620019-2"/>
    </source>
</evidence>
<dbReference type="PROSITE" id="PS00101">
    <property type="entry name" value="HEXAPEP_TRANSFERASES"/>
    <property type="match status" value="1"/>
</dbReference>
<feature type="binding site" evidence="4">
    <location>
        <position position="77"/>
    </location>
    <ligand>
        <name>substrate</name>
    </ligand>
</feature>
<protein>
    <submittedName>
        <fullName evidence="6">Sugar O-acyltransferase, sialic acid O-acetyltransferase NeuD family</fullName>
    </submittedName>
</protein>
<keyword evidence="1 6" id="KW-0808">Transferase</keyword>
<feature type="site" description="Increases basicity of active site His" evidence="3">
    <location>
        <position position="148"/>
    </location>
</feature>
<dbReference type="Pfam" id="PF17836">
    <property type="entry name" value="PglD_N"/>
    <property type="match status" value="1"/>
</dbReference>
<evidence type="ECO:0000256" key="3">
    <source>
        <dbReference type="PIRSR" id="PIRSR620019-1"/>
    </source>
</evidence>
<dbReference type="PANTHER" id="PTHR43300">
    <property type="entry name" value="ACETYLTRANSFERASE"/>
    <property type="match status" value="1"/>
</dbReference>
<dbReference type="InterPro" id="IPR041561">
    <property type="entry name" value="PglD_N"/>
</dbReference>
<keyword evidence="6" id="KW-0012">Acyltransferase</keyword>
<dbReference type="NCBIfam" id="TIGR03570">
    <property type="entry name" value="NeuD_NnaD"/>
    <property type="match status" value="1"/>
</dbReference>
<evidence type="ECO:0000259" key="5">
    <source>
        <dbReference type="Pfam" id="PF17836"/>
    </source>
</evidence>
<evidence type="ECO:0000256" key="2">
    <source>
        <dbReference type="ARBA" id="ARBA00022737"/>
    </source>
</evidence>
<evidence type="ECO:0000313" key="7">
    <source>
        <dbReference type="Proteomes" id="UP000034324"/>
    </source>
</evidence>
<gene>
    <name evidence="6" type="ORF">US99_C0075G0007</name>
</gene>
<dbReference type="Gene3D" id="3.40.50.20">
    <property type="match status" value="1"/>
</dbReference>
<dbReference type="AlphaFoldDB" id="A0A0G0NGX8"/>
<evidence type="ECO:0000256" key="1">
    <source>
        <dbReference type="ARBA" id="ARBA00022679"/>
    </source>
</evidence>
<dbReference type="InterPro" id="IPR050179">
    <property type="entry name" value="Trans_hexapeptide_repeat"/>
</dbReference>
<dbReference type="GO" id="GO:0016746">
    <property type="term" value="F:acyltransferase activity"/>
    <property type="evidence" value="ECO:0007669"/>
    <property type="project" value="UniProtKB-KW"/>
</dbReference>
<dbReference type="InterPro" id="IPR020019">
    <property type="entry name" value="AcTrfase_PglD-like"/>
</dbReference>
<evidence type="ECO:0000313" key="6">
    <source>
        <dbReference type="EMBL" id="KKQ76361.1"/>
    </source>
</evidence>
<keyword evidence="2" id="KW-0677">Repeat</keyword>
<dbReference type="PANTHER" id="PTHR43300:SF7">
    <property type="entry name" value="UDP-N-ACETYLBACILLOSAMINE N-ACETYLTRANSFERASE"/>
    <property type="match status" value="1"/>
</dbReference>
<dbReference type="CDD" id="cd03360">
    <property type="entry name" value="LbH_AT_putative"/>
    <property type="match status" value="1"/>
</dbReference>
<dbReference type="InterPro" id="IPR018357">
    <property type="entry name" value="Hexapep_transf_CS"/>
</dbReference>